<name>A0A645CVX3_9ZZZZ</name>
<comment type="caution">
    <text evidence="1">The sequence shown here is derived from an EMBL/GenBank/DDBJ whole genome shotgun (WGS) entry which is preliminary data.</text>
</comment>
<sequence length="108" mass="11986">MDVPQHHGRPLLNALPGDKAGQLPPALHGGFYIPSRDLILHLVAPHGAESDGIQHINAVDDPPQARMKIDGFHQPPGPRRRWDIVADPFHLHLRSGIERIAAPYLHFD</sequence>
<dbReference type="AlphaFoldDB" id="A0A645CVX3"/>
<proteinExistence type="predicted"/>
<evidence type="ECO:0000313" key="1">
    <source>
        <dbReference type="EMBL" id="MPM80998.1"/>
    </source>
</evidence>
<accession>A0A645CVX3</accession>
<gene>
    <name evidence="1" type="ORF">SDC9_128049</name>
</gene>
<dbReference type="EMBL" id="VSSQ01030458">
    <property type="protein sequence ID" value="MPM80998.1"/>
    <property type="molecule type" value="Genomic_DNA"/>
</dbReference>
<protein>
    <submittedName>
        <fullName evidence="1">Uncharacterized protein</fullName>
    </submittedName>
</protein>
<reference evidence="1" key="1">
    <citation type="submission" date="2019-08" db="EMBL/GenBank/DDBJ databases">
        <authorList>
            <person name="Kucharzyk K."/>
            <person name="Murdoch R.W."/>
            <person name="Higgins S."/>
            <person name="Loffler F."/>
        </authorList>
    </citation>
    <scope>NUCLEOTIDE SEQUENCE</scope>
</reference>
<organism evidence="1">
    <name type="scientific">bioreactor metagenome</name>
    <dbReference type="NCBI Taxonomy" id="1076179"/>
    <lineage>
        <taxon>unclassified sequences</taxon>
        <taxon>metagenomes</taxon>
        <taxon>ecological metagenomes</taxon>
    </lineage>
</organism>